<evidence type="ECO:0000313" key="7">
    <source>
        <dbReference type="Proteomes" id="UP000285120"/>
    </source>
</evidence>
<evidence type="ECO:0000256" key="4">
    <source>
        <dbReference type="ARBA" id="ARBA00051722"/>
    </source>
</evidence>
<keyword evidence="7" id="KW-1185">Reference proteome</keyword>
<evidence type="ECO:0000256" key="2">
    <source>
        <dbReference type="ARBA" id="ARBA00022801"/>
    </source>
</evidence>
<sequence length="257" mass="28459">MIDLHTHILHGIDDGPKTMEDSVALARSAVEAGVESIVATPHHRNGMFTNSGDMIRSKVQELNDLLEYEEVPLEVKPGQEIRINGDILDELKKGTALTLNDSRYLLIELSSVEVPSYLKRLFYDLQVAGYIPLIAHPERNKTFVSEPGKLFDIVTNGAITQITAEALSGKGGKASQQFCETLIEHNLAHIISSDAHGVDHRPFALAEAYAHIDDVFGPEVSNMFKENAAAIFDDQPVGLDQPEPFEKKKKKKRFGIF</sequence>
<dbReference type="EC" id="3.1.3.48" evidence="5"/>
<organism evidence="6 7">
    <name type="scientific">Sinobaca qinghaiensis</name>
    <dbReference type="NCBI Taxonomy" id="342944"/>
    <lineage>
        <taxon>Bacteria</taxon>
        <taxon>Bacillati</taxon>
        <taxon>Bacillota</taxon>
        <taxon>Bacilli</taxon>
        <taxon>Bacillales</taxon>
        <taxon>Sporolactobacillaceae</taxon>
        <taxon>Sinobaca</taxon>
    </lineage>
</organism>
<comment type="caution">
    <text evidence="6">The sequence shown here is derived from an EMBL/GenBank/DDBJ whole genome shotgun (WGS) entry which is preliminary data.</text>
</comment>
<dbReference type="OrthoDB" id="9788539at2"/>
<dbReference type="EMBL" id="RAPK01000008">
    <property type="protein sequence ID" value="RKD73635.1"/>
    <property type="molecule type" value="Genomic_DNA"/>
</dbReference>
<dbReference type="Pfam" id="PF19567">
    <property type="entry name" value="CpsB_CapC"/>
    <property type="match status" value="1"/>
</dbReference>
<evidence type="ECO:0000256" key="3">
    <source>
        <dbReference type="ARBA" id="ARBA00022912"/>
    </source>
</evidence>
<dbReference type="PANTHER" id="PTHR39181">
    <property type="entry name" value="TYROSINE-PROTEIN PHOSPHATASE YWQE"/>
    <property type="match status" value="1"/>
</dbReference>
<dbReference type="SUPFAM" id="SSF89550">
    <property type="entry name" value="PHP domain-like"/>
    <property type="match status" value="1"/>
</dbReference>
<comment type="similarity">
    <text evidence="1 5">Belongs to the metallo-dependent hydrolases superfamily. CpsB/CapC family.</text>
</comment>
<dbReference type="GO" id="GO:0004725">
    <property type="term" value="F:protein tyrosine phosphatase activity"/>
    <property type="evidence" value="ECO:0007669"/>
    <property type="project" value="UniProtKB-UniRule"/>
</dbReference>
<keyword evidence="2 5" id="KW-0378">Hydrolase</keyword>
<dbReference type="GO" id="GO:0030145">
    <property type="term" value="F:manganese ion binding"/>
    <property type="evidence" value="ECO:0007669"/>
    <property type="project" value="UniProtKB-UniRule"/>
</dbReference>
<name>A0A419V564_9BACL</name>
<dbReference type="InterPro" id="IPR016195">
    <property type="entry name" value="Pol/histidinol_Pase-like"/>
</dbReference>
<dbReference type="Proteomes" id="UP000285120">
    <property type="component" value="Unassembled WGS sequence"/>
</dbReference>
<evidence type="ECO:0000256" key="5">
    <source>
        <dbReference type="PIRNR" id="PIRNR016557"/>
    </source>
</evidence>
<protein>
    <recommendedName>
        <fullName evidence="5">Tyrosine-protein phosphatase</fullName>
        <ecNumber evidence="5">3.1.3.48</ecNumber>
    </recommendedName>
</protein>
<proteinExistence type="inferred from homology"/>
<gene>
    <name evidence="6" type="ORF">ATL39_1937</name>
</gene>
<dbReference type="AlphaFoldDB" id="A0A419V564"/>
<reference evidence="6 7" key="1">
    <citation type="submission" date="2018-09" db="EMBL/GenBank/DDBJ databases">
        <title>Genomic Encyclopedia of Archaeal and Bacterial Type Strains, Phase II (KMG-II): from individual species to whole genera.</title>
        <authorList>
            <person name="Goeker M."/>
        </authorList>
    </citation>
    <scope>NUCLEOTIDE SEQUENCE [LARGE SCALE GENOMIC DNA]</scope>
    <source>
        <strain evidence="6 7">DSM 17008</strain>
    </source>
</reference>
<dbReference type="PIRSF" id="PIRSF016557">
    <property type="entry name" value="Caps_synth_CpsB"/>
    <property type="match status" value="1"/>
</dbReference>
<accession>A0A419V564</accession>
<evidence type="ECO:0000256" key="1">
    <source>
        <dbReference type="ARBA" id="ARBA00005750"/>
    </source>
</evidence>
<evidence type="ECO:0000313" key="6">
    <source>
        <dbReference type="EMBL" id="RKD73635.1"/>
    </source>
</evidence>
<comment type="catalytic activity">
    <reaction evidence="4 5">
        <text>O-phospho-L-tyrosyl-[protein] + H2O = L-tyrosyl-[protein] + phosphate</text>
        <dbReference type="Rhea" id="RHEA:10684"/>
        <dbReference type="Rhea" id="RHEA-COMP:10136"/>
        <dbReference type="Rhea" id="RHEA-COMP:20101"/>
        <dbReference type="ChEBI" id="CHEBI:15377"/>
        <dbReference type="ChEBI" id="CHEBI:43474"/>
        <dbReference type="ChEBI" id="CHEBI:46858"/>
        <dbReference type="ChEBI" id="CHEBI:61978"/>
        <dbReference type="EC" id="3.1.3.48"/>
    </reaction>
</comment>
<keyword evidence="3 5" id="KW-0904">Protein phosphatase</keyword>
<dbReference type="RefSeq" id="WP_120193120.1">
    <property type="nucleotide sequence ID" value="NZ_RAPK01000008.1"/>
</dbReference>
<dbReference type="PANTHER" id="PTHR39181:SF1">
    <property type="entry name" value="TYROSINE-PROTEIN PHOSPHATASE YWQE"/>
    <property type="match status" value="1"/>
</dbReference>
<dbReference type="Gene3D" id="3.20.20.140">
    <property type="entry name" value="Metal-dependent hydrolases"/>
    <property type="match status" value="1"/>
</dbReference>
<dbReference type="InterPro" id="IPR016667">
    <property type="entry name" value="Caps_polysacc_synth_CpsB/CapC"/>
</dbReference>